<evidence type="ECO:0000256" key="2">
    <source>
        <dbReference type="ARBA" id="ARBA00022475"/>
    </source>
</evidence>
<evidence type="ECO:0000256" key="5">
    <source>
        <dbReference type="ARBA" id="ARBA00023136"/>
    </source>
</evidence>
<evidence type="ECO:0000313" key="9">
    <source>
        <dbReference type="EMBL" id="RPF55205.1"/>
    </source>
</evidence>
<dbReference type="Pfam" id="PF13726">
    <property type="entry name" value="Na_H_antiport_2"/>
    <property type="match status" value="1"/>
</dbReference>
<dbReference type="InterPro" id="IPR032813">
    <property type="entry name" value="Na_H_antiport_N"/>
</dbReference>
<keyword evidence="10" id="KW-1185">Reference proteome</keyword>
<evidence type="ECO:0008006" key="11">
    <source>
        <dbReference type="Google" id="ProtNLM"/>
    </source>
</evidence>
<feature type="transmembrane region" description="Helical" evidence="6">
    <location>
        <begin position="302"/>
        <end position="320"/>
    </location>
</feature>
<protein>
    <recommendedName>
        <fullName evidence="11">Sodium:proton antiporter</fullName>
    </recommendedName>
</protein>
<comment type="subcellular location">
    <subcellularLocation>
        <location evidence="1">Cell membrane</location>
        <topology evidence="1">Multi-pass membrane protein</topology>
    </subcellularLocation>
</comment>
<organism evidence="9 10">
    <name type="scientific">Abyssicoccus albus</name>
    <dbReference type="NCBI Taxonomy" id="1817405"/>
    <lineage>
        <taxon>Bacteria</taxon>
        <taxon>Bacillati</taxon>
        <taxon>Bacillota</taxon>
        <taxon>Bacilli</taxon>
        <taxon>Bacillales</taxon>
        <taxon>Abyssicoccaceae</taxon>
    </lineage>
</organism>
<evidence type="ECO:0000256" key="4">
    <source>
        <dbReference type="ARBA" id="ARBA00022989"/>
    </source>
</evidence>
<evidence type="ECO:0000256" key="6">
    <source>
        <dbReference type="SAM" id="Phobius"/>
    </source>
</evidence>
<keyword evidence="2" id="KW-1003">Cell membrane</keyword>
<feature type="transmembrane region" description="Helical" evidence="6">
    <location>
        <begin position="343"/>
        <end position="366"/>
    </location>
</feature>
<dbReference type="GO" id="GO:0005886">
    <property type="term" value="C:plasma membrane"/>
    <property type="evidence" value="ECO:0007669"/>
    <property type="project" value="UniProtKB-SubCell"/>
</dbReference>
<dbReference type="EMBL" id="RKRK01000004">
    <property type="protein sequence ID" value="RPF55205.1"/>
    <property type="molecule type" value="Genomic_DNA"/>
</dbReference>
<dbReference type="AlphaFoldDB" id="A0A3N5C9G0"/>
<reference evidence="9 10" key="1">
    <citation type="submission" date="2018-11" db="EMBL/GenBank/DDBJ databases">
        <title>Genomic Encyclopedia of Type Strains, Phase IV (KMG-IV): sequencing the most valuable type-strain genomes for metagenomic binning, comparative biology and taxonomic classification.</title>
        <authorList>
            <person name="Goeker M."/>
        </authorList>
    </citation>
    <scope>NUCLEOTIDE SEQUENCE [LARGE SCALE GENOMIC DNA]</scope>
    <source>
        <strain evidence="9 10">DSM 29158</strain>
    </source>
</reference>
<feature type="transmembrane region" description="Helical" evidence="6">
    <location>
        <begin position="248"/>
        <end position="266"/>
    </location>
</feature>
<feature type="transmembrane region" description="Helical" evidence="6">
    <location>
        <begin position="21"/>
        <end position="38"/>
    </location>
</feature>
<dbReference type="PANTHER" id="PTHR37821:SF1">
    <property type="entry name" value="AMINO ACID TRANSPORTER YUIF-RELATED"/>
    <property type="match status" value="1"/>
</dbReference>
<dbReference type="PANTHER" id="PTHR37821">
    <property type="entry name" value="AMINO ACID TRANSPORTER YUIF-RELATED"/>
    <property type="match status" value="1"/>
</dbReference>
<proteinExistence type="predicted"/>
<evidence type="ECO:0000256" key="3">
    <source>
        <dbReference type="ARBA" id="ARBA00022692"/>
    </source>
</evidence>
<dbReference type="Pfam" id="PF03553">
    <property type="entry name" value="Na_H_antiporter"/>
    <property type="match status" value="1"/>
</dbReference>
<feature type="transmembrane region" description="Helical" evidence="6">
    <location>
        <begin position="432"/>
        <end position="450"/>
    </location>
</feature>
<feature type="transmembrane region" description="Helical" evidence="6">
    <location>
        <begin position="190"/>
        <end position="212"/>
    </location>
</feature>
<feature type="transmembrane region" description="Helical" evidence="6">
    <location>
        <begin position="58"/>
        <end position="77"/>
    </location>
</feature>
<dbReference type="InterPro" id="IPR052576">
    <property type="entry name" value="AA_Transporter-Related"/>
</dbReference>
<feature type="transmembrane region" description="Helical" evidence="6">
    <location>
        <begin position="147"/>
        <end position="170"/>
    </location>
</feature>
<dbReference type="Proteomes" id="UP000277108">
    <property type="component" value="Unassembled WGS sequence"/>
</dbReference>
<sequence>MFEVTLVMLLIIVLSIRKMNIVLVLTLASIILGFLAHMDILSMIETYSHGIMNGAEIALSYALLGGFAALISYSGVTEYIVMQVIEKLNLSSTKKHKIIVKIILIMILTTLSMMSQNLIPIHIAFIPIVIPPMLSLFNELQMNRKLIAVILTFGLTFPYMLFPFGFGQIYHKTIQRAFIDQDVTIPFNEIFYAMLYPALGMLIGLVISVFVYNKDRKYRKAFEGGYNQNKVNHKFNNNNNKSKPFKKYDIVVILIAIISMLIVQLYTDSMIFGALCGILSYFLFYIKQWSLLDSKVIEGMQTMAYISMIMLSANGFSHVLTESGKVKEAVNEIGKLENSPDSLVIFVMLIIGLVITLGIGSSFATIPIIGSIFIPLGLELELSLTSLLIIVGTAGALGDAGSPSSDSTLGPTAGLNMDGQHDHINDTCIPTFIYLAIPLFIFGWVSAVIFA</sequence>
<gene>
    <name evidence="9" type="ORF">EDD62_1530</name>
</gene>
<accession>A0A3N5C9G0</accession>
<evidence type="ECO:0000259" key="7">
    <source>
        <dbReference type="Pfam" id="PF03553"/>
    </source>
</evidence>
<keyword evidence="5 6" id="KW-0472">Membrane</keyword>
<evidence type="ECO:0000256" key="1">
    <source>
        <dbReference type="ARBA" id="ARBA00004651"/>
    </source>
</evidence>
<keyword evidence="4 6" id="KW-1133">Transmembrane helix</keyword>
<dbReference type="InterPro" id="IPR018461">
    <property type="entry name" value="Na/H_Antiport_NhaC-like_C"/>
</dbReference>
<feature type="transmembrane region" description="Helical" evidence="6">
    <location>
        <begin position="98"/>
        <end position="115"/>
    </location>
</feature>
<comment type="caution">
    <text evidence="9">The sequence shown here is derived from an EMBL/GenBank/DDBJ whole genome shotgun (WGS) entry which is preliminary data.</text>
</comment>
<feature type="transmembrane region" description="Helical" evidence="6">
    <location>
        <begin position="121"/>
        <end position="140"/>
    </location>
</feature>
<feature type="domain" description="Na+/H+ antiporter NhaC-like C-terminal" evidence="7">
    <location>
        <begin position="151"/>
        <end position="444"/>
    </location>
</feature>
<evidence type="ECO:0000313" key="10">
    <source>
        <dbReference type="Proteomes" id="UP000277108"/>
    </source>
</evidence>
<evidence type="ECO:0000259" key="8">
    <source>
        <dbReference type="Pfam" id="PF13726"/>
    </source>
</evidence>
<feature type="transmembrane region" description="Helical" evidence="6">
    <location>
        <begin position="272"/>
        <end position="290"/>
    </location>
</feature>
<feature type="transmembrane region" description="Helical" evidence="6">
    <location>
        <begin position="378"/>
        <end position="397"/>
    </location>
</feature>
<feature type="domain" description="Putative Na+/H+ antiporter N-terminal" evidence="8">
    <location>
        <begin position="6"/>
        <end position="87"/>
    </location>
</feature>
<name>A0A3N5C9G0_9BACL</name>
<keyword evidence="3 6" id="KW-0812">Transmembrane</keyword>